<dbReference type="Proteomes" id="UP000660262">
    <property type="component" value="Unassembled WGS sequence"/>
</dbReference>
<dbReference type="GO" id="GO:0004842">
    <property type="term" value="F:ubiquitin-protein transferase activity"/>
    <property type="evidence" value="ECO:0007669"/>
    <property type="project" value="TreeGrafter"/>
</dbReference>
<dbReference type="OrthoDB" id="194358at2759"/>
<feature type="repeat" description="ANK" evidence="3">
    <location>
        <begin position="210"/>
        <end position="242"/>
    </location>
</feature>
<evidence type="ECO:0000256" key="2">
    <source>
        <dbReference type="ARBA" id="ARBA00023043"/>
    </source>
</evidence>
<evidence type="ECO:0000256" key="3">
    <source>
        <dbReference type="PROSITE-ProRule" id="PRU00023"/>
    </source>
</evidence>
<dbReference type="AlphaFoldDB" id="A0A830HJG6"/>
<comment type="caution">
    <text evidence="5">The sequence shown here is derived from an EMBL/GenBank/DDBJ whole genome shotgun (WGS) entry which is preliminary data.</text>
</comment>
<name>A0A830HJG6_9CHLO</name>
<evidence type="ECO:0000256" key="4">
    <source>
        <dbReference type="SAM" id="MobiDB-lite"/>
    </source>
</evidence>
<keyword evidence="6" id="KW-1185">Reference proteome</keyword>
<dbReference type="InterPro" id="IPR036770">
    <property type="entry name" value="Ankyrin_rpt-contain_sf"/>
</dbReference>
<keyword evidence="2 3" id="KW-0040">ANK repeat</keyword>
<dbReference type="SMART" id="SM00248">
    <property type="entry name" value="ANK"/>
    <property type="match status" value="2"/>
</dbReference>
<dbReference type="PROSITE" id="PS50297">
    <property type="entry name" value="ANK_REP_REGION"/>
    <property type="match status" value="1"/>
</dbReference>
<keyword evidence="1" id="KW-0677">Repeat</keyword>
<organism evidence="5 6">
    <name type="scientific">Pycnococcus provasolii</name>
    <dbReference type="NCBI Taxonomy" id="41880"/>
    <lineage>
        <taxon>Eukaryota</taxon>
        <taxon>Viridiplantae</taxon>
        <taxon>Chlorophyta</taxon>
        <taxon>Pseudoscourfieldiophyceae</taxon>
        <taxon>Pseudoscourfieldiales</taxon>
        <taxon>Pycnococcaceae</taxon>
        <taxon>Pycnococcus</taxon>
    </lineage>
</organism>
<gene>
    <name evidence="5" type="ORF">PPROV_000576100</name>
</gene>
<dbReference type="GO" id="GO:0085020">
    <property type="term" value="P:protein K6-linked ubiquitination"/>
    <property type="evidence" value="ECO:0007669"/>
    <property type="project" value="TreeGrafter"/>
</dbReference>
<feature type="compositionally biased region" description="Basic and acidic residues" evidence="4">
    <location>
        <begin position="115"/>
        <end position="130"/>
    </location>
</feature>
<evidence type="ECO:0000256" key="1">
    <source>
        <dbReference type="ARBA" id="ARBA00022737"/>
    </source>
</evidence>
<dbReference type="PANTHER" id="PTHR24171">
    <property type="entry name" value="ANKYRIN REPEAT DOMAIN-CONTAINING PROTEIN 39-RELATED"/>
    <property type="match status" value="1"/>
</dbReference>
<dbReference type="PROSITE" id="PS50088">
    <property type="entry name" value="ANK_REPEAT"/>
    <property type="match status" value="1"/>
</dbReference>
<protein>
    <submittedName>
        <fullName evidence="5">Ankyrin repeat domain-containing protein 50</fullName>
    </submittedName>
</protein>
<dbReference type="SUPFAM" id="SSF48403">
    <property type="entry name" value="Ankyrin repeat"/>
    <property type="match status" value="1"/>
</dbReference>
<proteinExistence type="predicted"/>
<sequence>MSYDASASRALAELATQRNMSISAVQRLLKEGADPFHVPNGSNNGVSAIVHASTRASAAVAREIFDACIAQVPDTPAAKQWLDRNLGRGMRLVHVAARLGWADAIATLRERGATLTGRDDEKQMPLRHATDAPATPGSASPEAAAEVLLASMRMTRPNHEWDAAAISVDLGGGMTLAHACAGAGLVDELAGVLRAAGEKREALLNKRDNEDRTPLILAAQRGHAALIEVLLESGARASVEALQWSCLNGHASAARALIKGGADPGELDGEGLSCADYARDEGWDDLAHEIEALGRCA</sequence>
<feature type="region of interest" description="Disordered" evidence="4">
    <location>
        <begin position="115"/>
        <end position="140"/>
    </location>
</feature>
<dbReference type="InterPro" id="IPR002110">
    <property type="entry name" value="Ankyrin_rpt"/>
</dbReference>
<dbReference type="Pfam" id="PF12796">
    <property type="entry name" value="Ank_2"/>
    <property type="match status" value="1"/>
</dbReference>
<accession>A0A830HJG6</accession>
<dbReference type="PANTHER" id="PTHR24171:SF8">
    <property type="entry name" value="BRCA1-ASSOCIATED RING DOMAIN PROTEIN 1"/>
    <property type="match status" value="1"/>
</dbReference>
<dbReference type="Gene3D" id="1.25.40.20">
    <property type="entry name" value="Ankyrin repeat-containing domain"/>
    <property type="match status" value="2"/>
</dbReference>
<reference evidence="5" key="1">
    <citation type="submission" date="2020-10" db="EMBL/GenBank/DDBJ databases">
        <title>Unveiling of a novel bifunctional photoreceptor, Dualchrome1, isolated from a cosmopolitan green alga.</title>
        <authorList>
            <person name="Suzuki S."/>
            <person name="Kawachi M."/>
        </authorList>
    </citation>
    <scope>NUCLEOTIDE SEQUENCE</scope>
    <source>
        <strain evidence="5">NIES 2893</strain>
    </source>
</reference>
<evidence type="ECO:0000313" key="5">
    <source>
        <dbReference type="EMBL" id="GHP07018.1"/>
    </source>
</evidence>
<evidence type="ECO:0000313" key="6">
    <source>
        <dbReference type="Proteomes" id="UP000660262"/>
    </source>
</evidence>
<dbReference type="EMBL" id="BNJQ01000015">
    <property type="protein sequence ID" value="GHP07018.1"/>
    <property type="molecule type" value="Genomic_DNA"/>
</dbReference>